<organism evidence="1 2">
    <name type="scientific">Citrus sinensis</name>
    <name type="common">Sweet orange</name>
    <name type="synonym">Citrus aurantium var. sinensis</name>
    <dbReference type="NCBI Taxonomy" id="2711"/>
    <lineage>
        <taxon>Eukaryota</taxon>
        <taxon>Viridiplantae</taxon>
        <taxon>Streptophyta</taxon>
        <taxon>Embryophyta</taxon>
        <taxon>Tracheophyta</taxon>
        <taxon>Spermatophyta</taxon>
        <taxon>Magnoliopsida</taxon>
        <taxon>eudicotyledons</taxon>
        <taxon>Gunneridae</taxon>
        <taxon>Pentapetalae</taxon>
        <taxon>rosids</taxon>
        <taxon>malvids</taxon>
        <taxon>Sapindales</taxon>
        <taxon>Rutaceae</taxon>
        <taxon>Aurantioideae</taxon>
        <taxon>Citrus</taxon>
    </lineage>
</organism>
<gene>
    <name evidence="1" type="ORF">KPL71_020641</name>
</gene>
<keyword evidence="2" id="KW-1185">Reference proteome</keyword>
<dbReference type="Proteomes" id="UP000829398">
    <property type="component" value="Chromosome 7"/>
</dbReference>
<reference evidence="2" key="1">
    <citation type="journal article" date="2023" name="Hortic. Res.">
        <title>A chromosome-level phased genome enabling allele-level studies in sweet orange: a case study on citrus Huanglongbing tolerance.</title>
        <authorList>
            <person name="Wu B."/>
            <person name="Yu Q."/>
            <person name="Deng Z."/>
            <person name="Duan Y."/>
            <person name="Luo F."/>
            <person name="Gmitter F. Jr."/>
        </authorList>
    </citation>
    <scope>NUCLEOTIDE SEQUENCE [LARGE SCALE GENOMIC DNA]</scope>
    <source>
        <strain evidence="2">cv. Valencia</strain>
    </source>
</reference>
<proteinExistence type="predicted"/>
<dbReference type="EMBL" id="CM039176">
    <property type="protein sequence ID" value="KAH9714388.1"/>
    <property type="molecule type" value="Genomic_DNA"/>
</dbReference>
<protein>
    <submittedName>
        <fullName evidence="1">G-type lectin S-receptor-like serine/threonine-protein kinase</fullName>
    </submittedName>
</protein>
<evidence type="ECO:0000313" key="1">
    <source>
        <dbReference type="EMBL" id="KAH9714388.1"/>
    </source>
</evidence>
<comment type="caution">
    <text evidence="1">The sequence shown here is derived from an EMBL/GenBank/DDBJ whole genome shotgun (WGS) entry which is preliminary data.</text>
</comment>
<sequence>MAIKQRIDLLFSFSFFVLLMRPCCSQTDKLLPGQLLKDGDELVSAFGNFRMGFFSPDGSENRYLGVWYYRPTDPSVLGGYNSKRNKPVWVANRNNPILDKSGSLAIDSNDGNLKILLNGGNPIVITSVKAEGNTSATLLKTGNLVLYEMNSDGSERLELWQSFDYPTDTLLPGMKLGINLQTGHEWFLQSWISDISPAQGSYTLGIDPNVSNRLIIRWRGDIIYWTKGIWLNGEFDFLGLVSDGYNFSYASNEHEKYFNYSASETITSFPELRLTADGLRGALSVPCLHEIQCVSVSVNVKRPRCRKDFSKFEYKYGFMNGDGFKFKESDNMTLSDCEVKCFQNCSCVAYASINESNDTGCEIWSSGTKFTETSFTDDHRIIFMAREPKEKKWWLWLIVAIAAAIGETMLCLMCYLARRKYKGEEEKKRMSLAIAVGAALLIPLLCYLCYLILRKLKAKVENIVNRQKLLRELGDNASLPTIFGNRKTQANKDQTMKRDLKIFDFQTIAAATDNFSPGNRLGQGGFGPVYKGKLLDGQEIAIKRLSKSSGQGIVEFKNEAKLIAKLQHTNLVRLLGCSLQKGERLLVYEYLPNKSLDFFIFDSSKKELLDWKKRFNIIEGIVQGLLYLHKYSRLRVIHRDLKASNILLDDQMNPKISDFGMARTFGMNELEANTNRIVGTHGYMSPEYVMNGIVSMKSDVYSFGVLVLEIISSKKNNGCYDTERHLNLVGYAWQLWNEGKALELIDTTLHESCSPDEVTRCIHVGLLCVQDKATDRPTMSDVASMLTNDTMALPTPRQPAFFINISSDYEEPEVTEIKLEVCSVNDVTISRMEAR</sequence>
<name>A0ACB8J9Q9_CITSI</name>
<evidence type="ECO:0000313" key="2">
    <source>
        <dbReference type="Proteomes" id="UP000829398"/>
    </source>
</evidence>
<accession>A0ACB8J9Q9</accession>